<evidence type="ECO:0000256" key="1">
    <source>
        <dbReference type="SAM" id="MobiDB-lite"/>
    </source>
</evidence>
<feature type="compositionally biased region" description="Polar residues" evidence="1">
    <location>
        <begin position="54"/>
        <end position="72"/>
    </location>
</feature>
<dbReference type="RefSeq" id="WP_035253060.1">
    <property type="nucleotide sequence ID" value="NZ_AQQY01000013.1"/>
</dbReference>
<dbReference type="AlphaFoldDB" id="A0A058ZI96"/>
<reference evidence="2 3" key="1">
    <citation type="submission" date="2013-04" db="EMBL/GenBank/DDBJ databases">
        <title>Shimia sp. 22II-S11-Z10 Genome Sequencing.</title>
        <authorList>
            <person name="Lai Q."/>
            <person name="Li G."/>
            <person name="Shao Z."/>
        </authorList>
    </citation>
    <scope>NUCLEOTIDE SEQUENCE [LARGE SCALE GENOMIC DNA]</scope>
    <source>
        <strain evidence="3">22II-S11-Z10</strain>
    </source>
</reference>
<comment type="caution">
    <text evidence="2">The sequence shown here is derived from an EMBL/GenBank/DDBJ whole genome shotgun (WGS) entry which is preliminary data.</text>
</comment>
<keyword evidence="3" id="KW-1185">Reference proteome</keyword>
<evidence type="ECO:0008006" key="4">
    <source>
        <dbReference type="Google" id="ProtNLM"/>
    </source>
</evidence>
<gene>
    <name evidence="2" type="ORF">ATO10_14764</name>
</gene>
<dbReference type="InterPro" id="IPR009562">
    <property type="entry name" value="DUF1178"/>
</dbReference>
<dbReference type="EMBL" id="AQQY01000013">
    <property type="protein sequence ID" value="KCV80922.1"/>
    <property type="molecule type" value="Genomic_DNA"/>
</dbReference>
<dbReference type="PIRSF" id="PIRSF032131">
    <property type="entry name" value="UCP032131"/>
    <property type="match status" value="1"/>
</dbReference>
<dbReference type="OrthoDB" id="9799894at2"/>
<evidence type="ECO:0000313" key="2">
    <source>
        <dbReference type="EMBL" id="KCV80922.1"/>
    </source>
</evidence>
<dbReference type="STRING" id="1461693.ATO10_14764"/>
<protein>
    <recommendedName>
        <fullName evidence="4">DUF1178 family protein</fullName>
    </recommendedName>
</protein>
<organism evidence="2 3">
    <name type="scientific">Actibacterium atlanticum</name>
    <dbReference type="NCBI Taxonomy" id="1461693"/>
    <lineage>
        <taxon>Bacteria</taxon>
        <taxon>Pseudomonadati</taxon>
        <taxon>Pseudomonadota</taxon>
        <taxon>Alphaproteobacteria</taxon>
        <taxon>Rhodobacterales</taxon>
        <taxon>Roseobacteraceae</taxon>
        <taxon>Actibacterium</taxon>
    </lineage>
</organism>
<name>A0A058ZI96_9RHOB</name>
<evidence type="ECO:0000313" key="3">
    <source>
        <dbReference type="Proteomes" id="UP000024836"/>
    </source>
</evidence>
<sequence>MIRYALKCTQGHQFESWFQSAEAFDKLHASGMVECAMCGDTAVTKSLMAPNIGAKSNTQPDTVSENPLSTPANPAEKAIADLKKHVEENSDYVGDSFATEARAMHDGEAPERAIHGEAKLDDAKKLIEDGVPIAPLPFAPNRKTN</sequence>
<dbReference type="Proteomes" id="UP000024836">
    <property type="component" value="Unassembled WGS sequence"/>
</dbReference>
<accession>A0A058ZI96</accession>
<dbReference type="Pfam" id="PF06676">
    <property type="entry name" value="DUF1178"/>
    <property type="match status" value="1"/>
</dbReference>
<feature type="region of interest" description="Disordered" evidence="1">
    <location>
        <begin position="52"/>
        <end position="73"/>
    </location>
</feature>
<dbReference type="PATRIC" id="fig|1461693.3.peg.2981"/>
<dbReference type="eggNOG" id="COG5319">
    <property type="taxonomic scope" value="Bacteria"/>
</dbReference>
<proteinExistence type="predicted"/>